<name>A0ABX6FGJ9_9BACL</name>
<dbReference type="InterPro" id="IPR000432">
    <property type="entry name" value="DNA_mismatch_repair_MutS_C"/>
</dbReference>
<dbReference type="InterPro" id="IPR036187">
    <property type="entry name" value="DNA_mismatch_repair_MutS_sf"/>
</dbReference>
<dbReference type="Gene3D" id="3.40.1170.10">
    <property type="entry name" value="DNA repair protein MutS, domain I"/>
    <property type="match status" value="1"/>
</dbReference>
<dbReference type="NCBIfam" id="TIGR01070">
    <property type="entry name" value="mutS1"/>
    <property type="match status" value="1"/>
</dbReference>
<dbReference type="Pfam" id="PF01624">
    <property type="entry name" value="MutS_I"/>
    <property type="match status" value="1"/>
</dbReference>
<dbReference type="Gene3D" id="1.10.1420.10">
    <property type="match status" value="2"/>
</dbReference>
<dbReference type="InterPro" id="IPR045076">
    <property type="entry name" value="MutS"/>
</dbReference>
<keyword evidence="6 7" id="KW-0234">DNA repair</keyword>
<protein>
    <recommendedName>
        <fullName evidence="7 8">DNA mismatch repair protein MutS</fullName>
    </recommendedName>
</protein>
<keyword evidence="12" id="KW-1185">Reference proteome</keyword>
<dbReference type="PROSITE" id="PS00486">
    <property type="entry name" value="DNA_MISMATCH_REPAIR_2"/>
    <property type="match status" value="1"/>
</dbReference>
<dbReference type="SMART" id="SM00533">
    <property type="entry name" value="MUTSd"/>
    <property type="match status" value="1"/>
</dbReference>
<dbReference type="RefSeq" id="WP_006364777.1">
    <property type="nucleotide sequence ID" value="NZ_CAUTAO010000025.1"/>
</dbReference>
<evidence type="ECO:0000256" key="7">
    <source>
        <dbReference type="HAMAP-Rule" id="MF_00096"/>
    </source>
</evidence>
<keyword evidence="4 7" id="KW-0067">ATP-binding</keyword>
<dbReference type="SUPFAM" id="SSF52540">
    <property type="entry name" value="P-loop containing nucleoside triphosphate hydrolases"/>
    <property type="match status" value="1"/>
</dbReference>
<dbReference type="Pfam" id="PF05192">
    <property type="entry name" value="MutS_III"/>
    <property type="match status" value="1"/>
</dbReference>
<accession>A0ABX6FGJ9</accession>
<keyword evidence="9" id="KW-0175">Coiled coil</keyword>
<feature type="binding site" evidence="7">
    <location>
        <begin position="592"/>
        <end position="599"/>
    </location>
    <ligand>
        <name>ATP</name>
        <dbReference type="ChEBI" id="CHEBI:30616"/>
    </ligand>
</feature>
<dbReference type="EMBL" id="CP046313">
    <property type="protein sequence ID" value="QGS07170.1"/>
    <property type="molecule type" value="Genomic_DNA"/>
</dbReference>
<keyword evidence="5 7" id="KW-0238">DNA-binding</keyword>
<dbReference type="InterPro" id="IPR017261">
    <property type="entry name" value="DNA_mismatch_repair_MutS/MSH"/>
</dbReference>
<proteinExistence type="inferred from homology"/>
<dbReference type="InterPro" id="IPR027417">
    <property type="entry name" value="P-loop_NTPase"/>
</dbReference>
<evidence type="ECO:0000256" key="1">
    <source>
        <dbReference type="ARBA" id="ARBA00006271"/>
    </source>
</evidence>
<dbReference type="InterPro" id="IPR016151">
    <property type="entry name" value="DNA_mismatch_repair_MutS_N"/>
</dbReference>
<dbReference type="InterPro" id="IPR007695">
    <property type="entry name" value="DNA_mismatch_repair_MutS-lik_N"/>
</dbReference>
<dbReference type="SMART" id="SM00534">
    <property type="entry name" value="MUTSac"/>
    <property type="match status" value="1"/>
</dbReference>
<evidence type="ECO:0000256" key="9">
    <source>
        <dbReference type="SAM" id="Coils"/>
    </source>
</evidence>
<dbReference type="Gene3D" id="3.30.420.110">
    <property type="entry name" value="MutS, connector domain"/>
    <property type="match status" value="1"/>
</dbReference>
<dbReference type="CDD" id="cd03284">
    <property type="entry name" value="ABC_MutS1"/>
    <property type="match status" value="1"/>
</dbReference>
<evidence type="ECO:0000313" key="11">
    <source>
        <dbReference type="EMBL" id="QGS07170.1"/>
    </source>
</evidence>
<organism evidence="11 12">
    <name type="scientific">Gemella sanguinis</name>
    <dbReference type="NCBI Taxonomy" id="84135"/>
    <lineage>
        <taxon>Bacteria</taxon>
        <taxon>Bacillati</taxon>
        <taxon>Bacillota</taxon>
        <taxon>Bacilli</taxon>
        <taxon>Bacillales</taxon>
        <taxon>Gemellaceae</taxon>
        <taxon>Gemella</taxon>
    </lineage>
</organism>
<dbReference type="Pfam" id="PF00488">
    <property type="entry name" value="MutS_V"/>
    <property type="match status" value="1"/>
</dbReference>
<comment type="similarity">
    <text evidence="1 7">Belongs to the DNA mismatch repair MutS family.</text>
</comment>
<feature type="coiled-coil region" evidence="9">
    <location>
        <begin position="364"/>
        <end position="391"/>
    </location>
</feature>
<dbReference type="SUPFAM" id="SSF48334">
    <property type="entry name" value="DNA repair protein MutS, domain III"/>
    <property type="match status" value="1"/>
</dbReference>
<dbReference type="InterPro" id="IPR007861">
    <property type="entry name" value="DNA_mismatch_repair_MutS_clamp"/>
</dbReference>
<dbReference type="SUPFAM" id="SSF53150">
    <property type="entry name" value="DNA repair protein MutS, domain II"/>
    <property type="match status" value="1"/>
</dbReference>
<evidence type="ECO:0000256" key="3">
    <source>
        <dbReference type="ARBA" id="ARBA00022763"/>
    </source>
</evidence>
<feature type="domain" description="DNA mismatch repair proteins mutS family" evidence="10">
    <location>
        <begin position="666"/>
        <end position="682"/>
    </location>
</feature>
<evidence type="ECO:0000256" key="8">
    <source>
        <dbReference type="NCBIfam" id="TIGR01070"/>
    </source>
</evidence>
<dbReference type="PANTHER" id="PTHR11361">
    <property type="entry name" value="DNA MISMATCH REPAIR PROTEIN MUTS FAMILY MEMBER"/>
    <property type="match status" value="1"/>
</dbReference>
<dbReference type="PIRSF" id="PIRSF037677">
    <property type="entry name" value="DNA_mis_repair_Msh6"/>
    <property type="match status" value="1"/>
</dbReference>
<dbReference type="Proteomes" id="UP000427636">
    <property type="component" value="Chromosome"/>
</dbReference>
<reference evidence="11 12" key="1">
    <citation type="submission" date="2019-11" db="EMBL/GenBank/DDBJ databases">
        <title>FDA dAtabase for Regulatory Grade micrObial Sequences (FDA-ARGOS): Supporting development and validation of Infectious Disease Dx tests.</title>
        <authorList>
            <person name="Turner S."/>
            <person name="Byrd R."/>
            <person name="Tallon L."/>
            <person name="Sadzewicz L."/>
            <person name="Vavikolanu K."/>
            <person name="Mehta A."/>
            <person name="Aluvathingal J."/>
            <person name="Nadendla S."/>
            <person name="Myers T."/>
            <person name="Yan Y."/>
            <person name="Sichtig H."/>
        </authorList>
    </citation>
    <scope>NUCLEOTIDE SEQUENCE [LARGE SCALE GENOMIC DNA]</scope>
    <source>
        <strain evidence="11 12">FDAARGOS_742</strain>
    </source>
</reference>
<dbReference type="GeneID" id="84802056"/>
<evidence type="ECO:0000256" key="5">
    <source>
        <dbReference type="ARBA" id="ARBA00023125"/>
    </source>
</evidence>
<keyword evidence="2 7" id="KW-0547">Nucleotide-binding</keyword>
<evidence type="ECO:0000259" key="10">
    <source>
        <dbReference type="PROSITE" id="PS00486"/>
    </source>
</evidence>
<evidence type="ECO:0000256" key="4">
    <source>
        <dbReference type="ARBA" id="ARBA00022840"/>
    </source>
</evidence>
<gene>
    <name evidence="7 11" type="primary">mutS</name>
    <name evidence="11" type="ORF">FOC50_02150</name>
</gene>
<dbReference type="HAMAP" id="MF_00096">
    <property type="entry name" value="MutS"/>
    <property type="match status" value="1"/>
</dbReference>
<evidence type="ECO:0000256" key="2">
    <source>
        <dbReference type="ARBA" id="ARBA00022741"/>
    </source>
</evidence>
<dbReference type="InterPro" id="IPR007696">
    <property type="entry name" value="DNA_mismatch_repair_MutS_core"/>
</dbReference>
<sequence>MKYTPMIEQYLKIKKEYQDMFLFYRLGDFYEMFFEDAVRASKILEITLTARDGGAEKIPMCGVPFHSSAGYIDTLVNNGYKVAICEQVSEPGQGKIVERKVVQVITPGTYMNYKNYDENNFLGSVYIKDNNIYFAFCDIMTGDSRCTILKTMDDLQDEVLKNNIKEVISIEGQKLDISAYITEVEESDNLSKDKTNNLKDKNLKLCADILLDYIEKTQNKDISSLKDFEVYFKDKFVYMTNYSIRNLEVTQNMANGSKKGSLLSIVDKTSTAAGSRKLKNWLENPLLDINEIKKRQEIVGDFVKHYFEKSDVKTSLKEVYDLERISTKVSYNIVSPKELLNLKKTLKQIPQIKNILKGFDSEKLVDIANNIDELEDLHDFLEKTIHEEAGQTVKDGNVIKLGFNEELDSYKNASKNGNKVLLEIEEREKNRTGIKNLKVGYNKIFGYFIEISKVGLKSVDPTELGYHRKQTLSNCERFISEELKQVEEHIVNSKTKIEELELQLFQEVKIKIHEYIPRLQRVANTLSDIDVFVSLSDVAEEYGYVKPDFNDDNVIDIVDGRHPIVERNVSADSYISNDCKVEKDENILLITGPNMSGKSTYMRQLALIVILAQIGSFVPASSASLPIFDKIFTRIGASDDLAGGKSTFMVEMIEAKNALVESTANSLLIFDEIGRGTSTYDGIALAQSILEYINNTIKCKTLFSTHYHELTKLENITEGIKNIHVSAKEDHGKLIFLYKINEGPIEKSYGIHVAQLAHLPNDVINGANKILKELENGNKGSEDLVNSESYNNVLTNTKELEEKIRREVQVELEEKLKKQKKKEVKEEKAKHYAKQQLDFDGNNEKFDYIKEQIGSINFLETTPMQAFNLLYEIQQKLNEDVK</sequence>
<dbReference type="Gene3D" id="3.40.50.300">
    <property type="entry name" value="P-loop containing nucleotide triphosphate hydrolases"/>
    <property type="match status" value="1"/>
</dbReference>
<dbReference type="SUPFAM" id="SSF55271">
    <property type="entry name" value="DNA repair protein MutS, domain I"/>
    <property type="match status" value="1"/>
</dbReference>
<comment type="function">
    <text evidence="7">This protein is involved in the repair of mismatches in DNA. It is possible that it carries out the mismatch recognition step. This protein has a weak ATPase activity.</text>
</comment>
<dbReference type="PANTHER" id="PTHR11361:SF34">
    <property type="entry name" value="DNA MISMATCH REPAIR PROTEIN MSH1, MITOCHONDRIAL"/>
    <property type="match status" value="1"/>
</dbReference>
<dbReference type="InterPro" id="IPR036678">
    <property type="entry name" value="MutS_con_dom_sf"/>
</dbReference>
<dbReference type="NCBIfam" id="NF003810">
    <property type="entry name" value="PRK05399.1"/>
    <property type="match status" value="1"/>
</dbReference>
<keyword evidence="3 7" id="KW-0227">DNA damage</keyword>
<dbReference type="InterPro" id="IPR005748">
    <property type="entry name" value="DNA_mismatch_repair_MutS"/>
</dbReference>
<evidence type="ECO:0000313" key="12">
    <source>
        <dbReference type="Proteomes" id="UP000427636"/>
    </source>
</evidence>
<dbReference type="Pfam" id="PF05190">
    <property type="entry name" value="MutS_IV"/>
    <property type="match status" value="1"/>
</dbReference>
<evidence type="ECO:0000256" key="6">
    <source>
        <dbReference type="ARBA" id="ARBA00023204"/>
    </source>
</evidence>